<evidence type="ECO:0000313" key="2">
    <source>
        <dbReference type="Proteomes" id="UP000034588"/>
    </source>
</evidence>
<sequence>MKKLSILLLILGITIPVFSQGSRVLERYPRDQRYALNILPELGGWKYAGTGTITVDSASIDSTSFYFDYSDFDSSVYRTNIQLLASLTGGAAANYQPLYGYYKLINYAGTASADSFWINDMISEWWSNSKVYVISLPPAPAPAKGIKCFIVNTGIATITASVEIWTGEAGMFSNSFETYSMADTINSDTTSGVFPVINLNGLHSIIVTLDSINCDSDSIKFEIRPAWTYTGAPANTHWIELDSLKWRDWTDGYTRLESIDGYLPPCPFIEWQVYSGAVAGDTVGVTIQYGGYRK</sequence>
<evidence type="ECO:0000313" key="1">
    <source>
        <dbReference type="EMBL" id="KKW11342.1"/>
    </source>
</evidence>
<protein>
    <submittedName>
        <fullName evidence="1">Uncharacterized protein</fullName>
    </submittedName>
</protein>
<organism evidence="1 2">
    <name type="scientific">Candidatus Gottesmanbacteria bacterium GW2011_GWB1_49_7</name>
    <dbReference type="NCBI Taxonomy" id="1618448"/>
    <lineage>
        <taxon>Bacteria</taxon>
        <taxon>Candidatus Gottesmaniibacteriota</taxon>
    </lineage>
</organism>
<gene>
    <name evidence="1" type="ORF">UY48_C0021G0004</name>
</gene>
<dbReference type="Proteomes" id="UP000034588">
    <property type="component" value="Unassembled WGS sequence"/>
</dbReference>
<comment type="caution">
    <text evidence="1">The sequence shown here is derived from an EMBL/GenBank/DDBJ whole genome shotgun (WGS) entry which is preliminary data.</text>
</comment>
<dbReference type="EMBL" id="LCQD01000021">
    <property type="protein sequence ID" value="KKW11342.1"/>
    <property type="molecule type" value="Genomic_DNA"/>
</dbReference>
<name>A0A0G1Y8W4_9BACT</name>
<dbReference type="AlphaFoldDB" id="A0A0G1Y8W4"/>
<accession>A0A0G1Y8W4</accession>
<proteinExistence type="predicted"/>
<reference evidence="1 2" key="1">
    <citation type="journal article" date="2015" name="Nature">
        <title>rRNA introns, odd ribosomes, and small enigmatic genomes across a large radiation of phyla.</title>
        <authorList>
            <person name="Brown C.T."/>
            <person name="Hug L.A."/>
            <person name="Thomas B.C."/>
            <person name="Sharon I."/>
            <person name="Castelle C.J."/>
            <person name="Singh A."/>
            <person name="Wilkins M.J."/>
            <person name="Williams K.H."/>
            <person name="Banfield J.F."/>
        </authorList>
    </citation>
    <scope>NUCLEOTIDE SEQUENCE [LARGE SCALE GENOMIC DNA]</scope>
</reference>